<evidence type="ECO:0000313" key="4">
    <source>
        <dbReference type="EMBL" id="GAA4702925.1"/>
    </source>
</evidence>
<dbReference type="Pfam" id="PF07228">
    <property type="entry name" value="SpoIIE"/>
    <property type="match status" value="1"/>
</dbReference>
<reference evidence="5" key="1">
    <citation type="journal article" date="2019" name="Int. J. Syst. Evol. Microbiol.">
        <title>The Global Catalogue of Microorganisms (GCM) 10K type strain sequencing project: providing services to taxonomists for standard genome sequencing and annotation.</title>
        <authorList>
            <consortium name="The Broad Institute Genomics Platform"/>
            <consortium name="The Broad Institute Genome Sequencing Center for Infectious Disease"/>
            <person name="Wu L."/>
            <person name="Ma J."/>
        </authorList>
    </citation>
    <scope>NUCLEOTIDE SEQUENCE [LARGE SCALE GENOMIC DNA]</scope>
    <source>
        <strain evidence="5">JCM 18055</strain>
    </source>
</reference>
<comment type="caution">
    <text evidence="4">The sequence shown here is derived from an EMBL/GenBank/DDBJ whole genome shotgun (WGS) entry which is preliminary data.</text>
</comment>
<dbReference type="EMBL" id="BAABIC010000018">
    <property type="protein sequence ID" value="GAA4702925.1"/>
    <property type="molecule type" value="Genomic_DNA"/>
</dbReference>
<dbReference type="InterPro" id="IPR035965">
    <property type="entry name" value="PAS-like_dom_sf"/>
</dbReference>
<organism evidence="4 5">
    <name type="scientific">Pseudonocardia yuanmonensis</name>
    <dbReference type="NCBI Taxonomy" id="1095914"/>
    <lineage>
        <taxon>Bacteria</taxon>
        <taxon>Bacillati</taxon>
        <taxon>Actinomycetota</taxon>
        <taxon>Actinomycetes</taxon>
        <taxon>Pseudonocardiales</taxon>
        <taxon>Pseudonocardiaceae</taxon>
        <taxon>Pseudonocardia</taxon>
    </lineage>
</organism>
<proteinExistence type="predicted"/>
<dbReference type="InterPro" id="IPR013767">
    <property type="entry name" value="PAS_fold"/>
</dbReference>
<dbReference type="RefSeq" id="WP_345382973.1">
    <property type="nucleotide sequence ID" value="NZ_BAABIC010000018.1"/>
</dbReference>
<keyword evidence="1" id="KW-0378">Hydrolase</keyword>
<feature type="compositionally biased region" description="Basic and acidic residues" evidence="2">
    <location>
        <begin position="8"/>
        <end position="25"/>
    </location>
</feature>
<dbReference type="Gene3D" id="3.60.40.10">
    <property type="entry name" value="PPM-type phosphatase domain"/>
    <property type="match status" value="1"/>
</dbReference>
<feature type="compositionally biased region" description="Pro residues" evidence="2">
    <location>
        <begin position="43"/>
        <end position="56"/>
    </location>
</feature>
<protein>
    <submittedName>
        <fullName evidence="4">PP2C family protein-serine/threonine phosphatase</fullName>
    </submittedName>
</protein>
<dbReference type="PANTHER" id="PTHR43156:SF2">
    <property type="entry name" value="STAGE II SPORULATION PROTEIN E"/>
    <property type="match status" value="1"/>
</dbReference>
<dbReference type="SUPFAM" id="SSF55785">
    <property type="entry name" value="PYP-like sensor domain (PAS domain)"/>
    <property type="match status" value="1"/>
</dbReference>
<feature type="region of interest" description="Disordered" evidence="2">
    <location>
        <begin position="109"/>
        <end position="131"/>
    </location>
</feature>
<dbReference type="Pfam" id="PF00989">
    <property type="entry name" value="PAS"/>
    <property type="match status" value="1"/>
</dbReference>
<feature type="domain" description="PAS" evidence="3">
    <location>
        <begin position="62"/>
        <end position="99"/>
    </location>
</feature>
<keyword evidence="5" id="KW-1185">Reference proteome</keyword>
<name>A0ABP8X920_9PSEU</name>
<sequence>MPARRDRHGRDPGGKGIIRSKDPDAGRMTTGIGGGSVDRPSAPVAPAPAAPAPPAGPSLADRLLDGADFGVLAIDERGLVRRANAAARRLLGVREAELLPAPVAAALVAGPEHGSDTGPDTGPDDGPVELDLGGRALRARRQPLPGRWVAWHVEDVTEHRRRLDNLLAERARSRFLAAASRRLGLSLHPGRTARAVVELASSELADLAVVVLPVRGGVSEWYACDADRVAHSGRTDVADMPAELRDALAGIATGPRPLLADDLAGQPWVAGAPAAAALISLPGNGVPAGALVLLRHETDSAAAPGVDKALTEEFAQRSGLALAAASLYAGQAGTAAVLKRSLQQPELPRVPGMAFGAAYRPAEEGLLIGGDFYDVHVGPEGSAMFVLGDVCGKGVHAAVSTGQLRQTVQALRRLDQDPVSLLRLLNETMLEAADPEADPGFATVVLGTATPLPDGGLELELAGGGHLPPLVVRRDGVEEVEIGGMLVGAVPSARFAARTVRLAPGEACVLYTDGVSEARGGVDGRETLGETRLAGLLAGAHVMPAPAIAERVEQHTTRWLASGAHDDIAVLVVQAPLPLPAPSDPAPAEERP</sequence>
<evidence type="ECO:0000256" key="1">
    <source>
        <dbReference type="ARBA" id="ARBA00022801"/>
    </source>
</evidence>
<dbReference type="InterPro" id="IPR001932">
    <property type="entry name" value="PPM-type_phosphatase-like_dom"/>
</dbReference>
<evidence type="ECO:0000313" key="5">
    <source>
        <dbReference type="Proteomes" id="UP001500325"/>
    </source>
</evidence>
<evidence type="ECO:0000256" key="2">
    <source>
        <dbReference type="SAM" id="MobiDB-lite"/>
    </source>
</evidence>
<dbReference type="InterPro" id="IPR052016">
    <property type="entry name" value="Bact_Sigma-Reg"/>
</dbReference>
<feature type="region of interest" description="Disordered" evidence="2">
    <location>
        <begin position="1"/>
        <end position="59"/>
    </location>
</feature>
<dbReference type="PANTHER" id="PTHR43156">
    <property type="entry name" value="STAGE II SPORULATION PROTEIN E-RELATED"/>
    <property type="match status" value="1"/>
</dbReference>
<dbReference type="Proteomes" id="UP001500325">
    <property type="component" value="Unassembled WGS sequence"/>
</dbReference>
<evidence type="ECO:0000259" key="3">
    <source>
        <dbReference type="PROSITE" id="PS50112"/>
    </source>
</evidence>
<dbReference type="InterPro" id="IPR036457">
    <property type="entry name" value="PPM-type-like_dom_sf"/>
</dbReference>
<dbReference type="InterPro" id="IPR000014">
    <property type="entry name" value="PAS"/>
</dbReference>
<accession>A0ABP8X920</accession>
<gene>
    <name evidence="4" type="ORF">GCM10023215_47790</name>
</gene>
<dbReference type="SMART" id="SM00331">
    <property type="entry name" value="PP2C_SIG"/>
    <property type="match status" value="1"/>
</dbReference>
<dbReference type="SUPFAM" id="SSF81606">
    <property type="entry name" value="PP2C-like"/>
    <property type="match status" value="1"/>
</dbReference>
<dbReference type="Gene3D" id="3.30.450.20">
    <property type="entry name" value="PAS domain"/>
    <property type="match status" value="1"/>
</dbReference>
<dbReference type="PROSITE" id="PS50112">
    <property type="entry name" value="PAS"/>
    <property type="match status" value="1"/>
</dbReference>